<keyword evidence="3" id="KW-1185">Reference proteome</keyword>
<dbReference type="AlphaFoldDB" id="A0A3S5BV94"/>
<dbReference type="EMBL" id="CAAALY010044245">
    <property type="protein sequence ID" value="VEL19993.1"/>
    <property type="molecule type" value="Genomic_DNA"/>
</dbReference>
<feature type="compositionally biased region" description="Polar residues" evidence="1">
    <location>
        <begin position="21"/>
        <end position="37"/>
    </location>
</feature>
<dbReference type="Proteomes" id="UP000784294">
    <property type="component" value="Unassembled WGS sequence"/>
</dbReference>
<organism evidence="2 3">
    <name type="scientific">Protopolystoma xenopodis</name>
    <dbReference type="NCBI Taxonomy" id="117903"/>
    <lineage>
        <taxon>Eukaryota</taxon>
        <taxon>Metazoa</taxon>
        <taxon>Spiralia</taxon>
        <taxon>Lophotrochozoa</taxon>
        <taxon>Platyhelminthes</taxon>
        <taxon>Monogenea</taxon>
        <taxon>Polyopisthocotylea</taxon>
        <taxon>Polystomatidea</taxon>
        <taxon>Polystomatidae</taxon>
        <taxon>Protopolystoma</taxon>
    </lineage>
</organism>
<accession>A0A3S5BV94</accession>
<comment type="caution">
    <text evidence="2">The sequence shown here is derived from an EMBL/GenBank/DDBJ whole genome shotgun (WGS) entry which is preliminary data.</text>
</comment>
<protein>
    <submittedName>
        <fullName evidence="2">Uncharacterized protein</fullName>
    </submittedName>
</protein>
<gene>
    <name evidence="2" type="ORF">PXEA_LOCUS13433</name>
</gene>
<proteinExistence type="predicted"/>
<evidence type="ECO:0000313" key="2">
    <source>
        <dbReference type="EMBL" id="VEL19993.1"/>
    </source>
</evidence>
<evidence type="ECO:0000313" key="3">
    <source>
        <dbReference type="Proteomes" id="UP000784294"/>
    </source>
</evidence>
<evidence type="ECO:0000256" key="1">
    <source>
        <dbReference type="SAM" id="MobiDB-lite"/>
    </source>
</evidence>
<reference evidence="2" key="1">
    <citation type="submission" date="2018-11" db="EMBL/GenBank/DDBJ databases">
        <authorList>
            <consortium name="Pathogen Informatics"/>
        </authorList>
    </citation>
    <scope>NUCLEOTIDE SEQUENCE</scope>
</reference>
<feature type="region of interest" description="Disordered" evidence="1">
    <location>
        <begin position="1"/>
        <end position="37"/>
    </location>
</feature>
<sequence>MQLRRSLELKVSGTSKHLKLNKQSSSGLNWPRSNCKK</sequence>
<name>A0A3S5BV94_9PLAT</name>